<dbReference type="InterPro" id="IPR007527">
    <property type="entry name" value="Znf_SWIM"/>
</dbReference>
<evidence type="ECO:0000313" key="3">
    <source>
        <dbReference type="EMBL" id="ADY01590.1"/>
    </source>
</evidence>
<keyword evidence="1" id="KW-0479">Metal-binding</keyword>
<reference evidence="3 4" key="1">
    <citation type="journal article" date="2011" name="J. Bacteriol.">
        <title>Complete genome sequence of 'Vulcanisaeta moutnovskia' strain 768-28, a novel member of the hyperthermophilic crenarchaeal genus vulcanisaeta.</title>
        <authorList>
            <person name="Gumerov V.M."/>
            <person name="Mardanov A.V."/>
            <person name="Beletsky A.V."/>
            <person name="Prokofeva M.I."/>
            <person name="Bonch-Osmolovskaya E.A."/>
            <person name="Ravin N.V."/>
            <person name="Skryabin K.G."/>
        </authorList>
    </citation>
    <scope>NUCLEOTIDE SEQUENCE [LARGE SCALE GENOMIC DNA]</scope>
    <source>
        <strain evidence="3 4">768-28</strain>
    </source>
</reference>
<sequence length="132" mass="15263">MSEELTPQLNKKLKEWLLELAGKINWRVDKVLDSYRLAQRSVIIDVRDDGNSINGIRLRVPSETRDNAYYYVSVGPYGAKCTCEASVIRGEVCKHMVAGLIMWNMLSVIKYGKWLNLNELTWLKQTQDNERV</sequence>
<protein>
    <submittedName>
        <fullName evidence="3">Zinc finger SWIM domain protein</fullName>
    </submittedName>
</protein>
<dbReference type="OrthoDB" id="25498at2157"/>
<dbReference type="GO" id="GO:0008270">
    <property type="term" value="F:zinc ion binding"/>
    <property type="evidence" value="ECO:0007669"/>
    <property type="project" value="UniProtKB-KW"/>
</dbReference>
<dbReference type="STRING" id="985053.VMUT_1385"/>
<proteinExistence type="predicted"/>
<dbReference type="Proteomes" id="UP000007485">
    <property type="component" value="Chromosome"/>
</dbReference>
<evidence type="ECO:0000313" key="4">
    <source>
        <dbReference type="Proteomes" id="UP000007485"/>
    </source>
</evidence>
<feature type="domain" description="SWIM-type" evidence="2">
    <location>
        <begin position="70"/>
        <end position="104"/>
    </location>
</feature>
<dbReference type="AlphaFoldDB" id="F0QSS3"/>
<dbReference type="RefSeq" id="WP_013604752.1">
    <property type="nucleotide sequence ID" value="NC_015151.1"/>
</dbReference>
<dbReference type="Pfam" id="PF04434">
    <property type="entry name" value="SWIM"/>
    <property type="match status" value="1"/>
</dbReference>
<keyword evidence="1" id="KW-0863">Zinc-finger</keyword>
<evidence type="ECO:0000256" key="1">
    <source>
        <dbReference type="PROSITE-ProRule" id="PRU00325"/>
    </source>
</evidence>
<dbReference type="PROSITE" id="PS50966">
    <property type="entry name" value="ZF_SWIM"/>
    <property type="match status" value="1"/>
</dbReference>
<evidence type="ECO:0000259" key="2">
    <source>
        <dbReference type="PROSITE" id="PS50966"/>
    </source>
</evidence>
<dbReference type="EMBL" id="CP002529">
    <property type="protein sequence ID" value="ADY01590.1"/>
    <property type="molecule type" value="Genomic_DNA"/>
</dbReference>
<gene>
    <name evidence="3" type="ordered locus">VMUT_1385</name>
</gene>
<dbReference type="KEGG" id="vmo:VMUT_1385"/>
<keyword evidence="1" id="KW-0862">Zinc</keyword>
<organism evidence="3 4">
    <name type="scientific">Vulcanisaeta moutnovskia (strain 768-28)</name>
    <dbReference type="NCBI Taxonomy" id="985053"/>
    <lineage>
        <taxon>Archaea</taxon>
        <taxon>Thermoproteota</taxon>
        <taxon>Thermoprotei</taxon>
        <taxon>Thermoproteales</taxon>
        <taxon>Thermoproteaceae</taxon>
        <taxon>Vulcanisaeta</taxon>
    </lineage>
</organism>
<dbReference type="eggNOG" id="arCOG05658">
    <property type="taxonomic scope" value="Archaea"/>
</dbReference>
<accession>F0QSS3</accession>
<dbReference type="GeneID" id="10289037"/>
<dbReference type="HOGENOM" id="CLU_1943941_0_0_2"/>
<keyword evidence="4" id="KW-1185">Reference proteome</keyword>
<name>F0QSS3_VULM7</name>